<name>A0A7J7P5P1_9MAGN</name>
<evidence type="ECO:0000256" key="1">
    <source>
        <dbReference type="ARBA" id="ARBA00022741"/>
    </source>
</evidence>
<dbReference type="InterPro" id="IPR041677">
    <property type="entry name" value="DNA2/NAM7_AAA_11"/>
</dbReference>
<comment type="caution">
    <text evidence="9">The sequence shown here is derived from an EMBL/GenBank/DDBJ whole genome shotgun (WGS) entry which is preliminary data.</text>
</comment>
<keyword evidence="4" id="KW-0067">ATP-binding</keyword>
<dbReference type="InterPro" id="IPR045529">
    <property type="entry name" value="DUF6469"/>
</dbReference>
<dbReference type="InterPro" id="IPR027417">
    <property type="entry name" value="P-loop_NTPase"/>
</dbReference>
<evidence type="ECO:0000259" key="7">
    <source>
        <dbReference type="Pfam" id="PF13087"/>
    </source>
</evidence>
<dbReference type="Pfam" id="PF13087">
    <property type="entry name" value="AAA_12"/>
    <property type="match status" value="1"/>
</dbReference>
<dbReference type="SUPFAM" id="SSF52540">
    <property type="entry name" value="P-loop containing nucleoside triphosphate hydrolases"/>
    <property type="match status" value="1"/>
</dbReference>
<dbReference type="Pfam" id="PF13086">
    <property type="entry name" value="AAA_11"/>
    <property type="match status" value="1"/>
</dbReference>
<accession>A0A7J7P5P1</accession>
<feature type="region of interest" description="Disordered" evidence="5">
    <location>
        <begin position="397"/>
        <end position="423"/>
    </location>
</feature>
<reference evidence="9 10" key="1">
    <citation type="journal article" date="2020" name="IScience">
        <title>Genome Sequencing of the Endangered Kingdonia uniflora (Circaeasteraceae, Ranunculales) Reveals Potential Mechanisms of Evolutionary Specialization.</title>
        <authorList>
            <person name="Sun Y."/>
            <person name="Deng T."/>
            <person name="Zhang A."/>
            <person name="Moore M.J."/>
            <person name="Landis J.B."/>
            <person name="Lin N."/>
            <person name="Zhang H."/>
            <person name="Zhang X."/>
            <person name="Huang J."/>
            <person name="Zhang X."/>
            <person name="Sun H."/>
            <person name="Wang H."/>
        </authorList>
    </citation>
    <scope>NUCLEOTIDE SEQUENCE [LARGE SCALE GENOMIC DNA]</scope>
    <source>
        <strain evidence="9">TB1705</strain>
        <tissue evidence="9">Leaf</tissue>
    </source>
</reference>
<keyword evidence="1" id="KW-0547">Nucleotide-binding</keyword>
<dbReference type="AlphaFoldDB" id="A0A7J7P5P1"/>
<dbReference type="GO" id="GO:0005524">
    <property type="term" value="F:ATP binding"/>
    <property type="evidence" value="ECO:0007669"/>
    <property type="project" value="UniProtKB-KW"/>
</dbReference>
<keyword evidence="3" id="KW-0347">Helicase</keyword>
<dbReference type="FunFam" id="3.40.50.300:FF:000326">
    <property type="entry name" value="P-loop containing nucleoside triphosphate hydrolase"/>
    <property type="match status" value="1"/>
</dbReference>
<dbReference type="OrthoDB" id="6513042at2759"/>
<evidence type="ECO:0000259" key="6">
    <source>
        <dbReference type="Pfam" id="PF13086"/>
    </source>
</evidence>
<dbReference type="GO" id="GO:0016787">
    <property type="term" value="F:hydrolase activity"/>
    <property type="evidence" value="ECO:0007669"/>
    <property type="project" value="UniProtKB-KW"/>
</dbReference>
<dbReference type="CDD" id="cd18808">
    <property type="entry name" value="SF1_C_Upf1"/>
    <property type="match status" value="1"/>
</dbReference>
<dbReference type="PANTHER" id="PTHR10887:SF522">
    <property type="entry name" value="P-LOOP CONTAINING NUCLEOSIDE TRIPHOSPHATE HYDROLASES SUPERFAMILY PROTEIN"/>
    <property type="match status" value="1"/>
</dbReference>
<dbReference type="GO" id="GO:0005694">
    <property type="term" value="C:chromosome"/>
    <property type="evidence" value="ECO:0007669"/>
    <property type="project" value="UniProtKB-ARBA"/>
</dbReference>
<evidence type="ECO:0000256" key="4">
    <source>
        <dbReference type="ARBA" id="ARBA00022840"/>
    </source>
</evidence>
<dbReference type="EMBL" id="JACGCM010000252">
    <property type="protein sequence ID" value="KAF6174660.1"/>
    <property type="molecule type" value="Genomic_DNA"/>
</dbReference>
<feature type="compositionally biased region" description="Basic and acidic residues" evidence="5">
    <location>
        <begin position="403"/>
        <end position="423"/>
    </location>
</feature>
<dbReference type="Proteomes" id="UP000541444">
    <property type="component" value="Unassembled WGS sequence"/>
</dbReference>
<dbReference type="InterPro" id="IPR047187">
    <property type="entry name" value="SF1_C_Upf1"/>
</dbReference>
<evidence type="ECO:0000256" key="3">
    <source>
        <dbReference type="ARBA" id="ARBA00022806"/>
    </source>
</evidence>
<keyword evidence="2" id="KW-0378">Hydrolase</keyword>
<dbReference type="Gene3D" id="3.40.50.300">
    <property type="entry name" value="P-loop containing nucleotide triphosphate hydrolases"/>
    <property type="match status" value="2"/>
</dbReference>
<organism evidence="9 10">
    <name type="scientific">Kingdonia uniflora</name>
    <dbReference type="NCBI Taxonomy" id="39325"/>
    <lineage>
        <taxon>Eukaryota</taxon>
        <taxon>Viridiplantae</taxon>
        <taxon>Streptophyta</taxon>
        <taxon>Embryophyta</taxon>
        <taxon>Tracheophyta</taxon>
        <taxon>Spermatophyta</taxon>
        <taxon>Magnoliopsida</taxon>
        <taxon>Ranunculales</taxon>
        <taxon>Circaeasteraceae</taxon>
        <taxon>Kingdonia</taxon>
    </lineage>
</organism>
<evidence type="ECO:0000256" key="5">
    <source>
        <dbReference type="SAM" id="MobiDB-lite"/>
    </source>
</evidence>
<evidence type="ECO:0000313" key="9">
    <source>
        <dbReference type="EMBL" id="KAF6174660.1"/>
    </source>
</evidence>
<evidence type="ECO:0000259" key="8">
    <source>
        <dbReference type="Pfam" id="PF20073"/>
    </source>
</evidence>
<sequence length="1047" mass="119726">MASPDLIDLVFTWSLRDILNEHLYKDKVQKIPITFTSTKQYLEAYMYPLIEETHADMFSSMMLLSHAPTCEILSIEESKNFKLPERLFYDVIIERKIDVTTKPEIYEPQTGDIIDLSDVRPRCVNDLQRPKRSYLPATIVRVDEDNPHKLKVLSSEPIVLERNENNQKKREFLFAVYLVNITTNTRIWRALHGTNMSIIKEVLCISSSVTNGCDLCSLKEVADKDDLNASLYLFSLNESQLDAVLRSFDKSGCNHRNSVELIWGPPGTGKTKTVGTLLWALLKIKCRTLTCAPTNIAVVEVTTRLLRLVRETLQHDCYGLGDIVLFGNEDRMKINVLGELRDVFLKYRVERLQECFVPLSGWKHLLDSLIWLLEDADRQYHVYLEIIKKQNEEVHKRALNNNQEERRKKKEKEVKENKSRNKDKNKFKEEVAVDITQTMNVLTIGEFIREEFDNNQKGLRSCVKKLCAHLSTSFLAVEVVQNMDKAVCLLQSLRTMVCGNKFTDDDLIKSFTTMSENLNVTLFGSSMDVLNAARDECLQILRVLQEQLTLPDFFERGLISDFCLQNSCLIFCTASSSACMDTTRPFKMLVVDEAAQLKECESVVPLQLPGVKHAILIGDERQLPAMVKSKISEKADFGRSLFQRLVILGQRKHLLNIQYRMHPSISIFPNSEFYDKQISDAPNVKDSSYERNFLQGKIYGPYSFVNVPHGKEEFGDGHSLKNMVEVAVVSEIVASLYEGIFVVFALQEKIGNKYGAYTDFFVSARSVDGFQGGEEDVIIISTVRCNGRGSVGFLSNCQRTNVALTRARYSLWIVGSGSTLTNSGSVWKKLVLDAKNRGCFYNAEEDQRLCNAIIDIAIELGQFDYLLNTNSILFRGARWKVIFGDGFWKSISNMRNMETRKEVISLLMKLSSGWRLPSQKKQENLNILEGASSQLLETYSVHGTSTLNLLWSIDILIDNSTRIQVLKFWGVLPFRDISNLIKRLDVFFGNYTVDTMNRCKFRQREGEVEVPMSWEIDPYAVATMNIKKYRPVKHLSRQLTSLNLNKN</sequence>
<dbReference type="GO" id="GO:0004386">
    <property type="term" value="F:helicase activity"/>
    <property type="evidence" value="ECO:0007669"/>
    <property type="project" value="UniProtKB-KW"/>
</dbReference>
<dbReference type="InterPro" id="IPR045055">
    <property type="entry name" value="DNA2/NAM7-like"/>
</dbReference>
<feature type="domain" description="DNA2/NAM7 helicase helicase" evidence="6">
    <location>
        <begin position="236"/>
        <end position="630"/>
    </location>
</feature>
<feature type="domain" description="DUF6469" evidence="8">
    <location>
        <begin position="68"/>
        <end position="193"/>
    </location>
</feature>
<feature type="domain" description="DNA2/NAM7 helicase-like C-terminal" evidence="7">
    <location>
        <begin position="638"/>
        <end position="816"/>
    </location>
</feature>
<evidence type="ECO:0000256" key="2">
    <source>
        <dbReference type="ARBA" id="ARBA00022801"/>
    </source>
</evidence>
<dbReference type="Pfam" id="PF20073">
    <property type="entry name" value="DUF6469"/>
    <property type="match status" value="1"/>
</dbReference>
<protein>
    <submittedName>
        <fullName evidence="9">Uncharacterized protein</fullName>
    </submittedName>
</protein>
<proteinExistence type="predicted"/>
<keyword evidence="10" id="KW-1185">Reference proteome</keyword>
<gene>
    <name evidence="9" type="ORF">GIB67_006312</name>
</gene>
<evidence type="ECO:0000313" key="10">
    <source>
        <dbReference type="Proteomes" id="UP000541444"/>
    </source>
</evidence>
<dbReference type="InterPro" id="IPR041679">
    <property type="entry name" value="DNA2/NAM7-like_C"/>
</dbReference>
<dbReference type="PANTHER" id="PTHR10887">
    <property type="entry name" value="DNA2/NAM7 HELICASE FAMILY"/>
    <property type="match status" value="1"/>
</dbReference>